<dbReference type="RefSeq" id="WP_133755429.1">
    <property type="nucleotide sequence ID" value="NZ_SOAW01000002.1"/>
</dbReference>
<proteinExistence type="predicted"/>
<comment type="caution">
    <text evidence="2">The sequence shown here is derived from an EMBL/GenBank/DDBJ whole genome shotgun (WGS) entry which is preliminary data.</text>
</comment>
<evidence type="ECO:0000313" key="2">
    <source>
        <dbReference type="EMBL" id="TDT31118.1"/>
    </source>
</evidence>
<evidence type="ECO:0000313" key="3">
    <source>
        <dbReference type="Proteomes" id="UP000295371"/>
    </source>
</evidence>
<organism evidence="2 3">
    <name type="scientific">Naumannella halotolerans</name>
    <dbReference type="NCBI Taxonomy" id="993414"/>
    <lineage>
        <taxon>Bacteria</taxon>
        <taxon>Bacillati</taxon>
        <taxon>Actinomycetota</taxon>
        <taxon>Actinomycetes</taxon>
        <taxon>Propionibacteriales</taxon>
        <taxon>Propionibacteriaceae</taxon>
        <taxon>Naumannella</taxon>
    </lineage>
</organism>
<dbReference type="EMBL" id="SOAW01000002">
    <property type="protein sequence ID" value="TDT31118.1"/>
    <property type="molecule type" value="Genomic_DNA"/>
</dbReference>
<name>A0A4V3EMS3_9ACTN</name>
<dbReference type="PROSITE" id="PS51674">
    <property type="entry name" value="4FE4S_WBL"/>
    <property type="match status" value="1"/>
</dbReference>
<evidence type="ECO:0000259" key="1">
    <source>
        <dbReference type="PROSITE" id="PS51674"/>
    </source>
</evidence>
<protein>
    <recommendedName>
        <fullName evidence="1">4Fe-4S Wbl-type domain-containing protein</fullName>
    </recommendedName>
</protein>
<dbReference type="InterPro" id="IPR034768">
    <property type="entry name" value="4FE4S_WBL"/>
</dbReference>
<reference evidence="2 3" key="1">
    <citation type="submission" date="2019-03" db="EMBL/GenBank/DDBJ databases">
        <title>Genomic Encyclopedia of Archaeal and Bacterial Type Strains, Phase II (KMG-II): from individual species to whole genera.</title>
        <authorList>
            <person name="Goeker M."/>
        </authorList>
    </citation>
    <scope>NUCLEOTIDE SEQUENCE [LARGE SCALE GENOMIC DNA]</scope>
    <source>
        <strain evidence="2 3">DSM 24323</strain>
    </source>
</reference>
<dbReference type="AlphaFoldDB" id="A0A4V3EMS3"/>
<gene>
    <name evidence="2" type="ORF">CLV29_2531</name>
</gene>
<keyword evidence="3" id="KW-1185">Reference proteome</keyword>
<dbReference type="OrthoDB" id="4379056at2"/>
<feature type="domain" description="4Fe-4S Wbl-type" evidence="1">
    <location>
        <begin position="11"/>
        <end position="65"/>
    </location>
</feature>
<sequence length="77" mass="8593">MKLTVTVPDLPNAACRNDPLFDRRDEMQQLAICRSCAEIFACYHHARKNREVGTWGGHVFPERGQTGPIRLLGKGAA</sequence>
<accession>A0A4V3EMS3</accession>
<dbReference type="Proteomes" id="UP000295371">
    <property type="component" value="Unassembled WGS sequence"/>
</dbReference>